<dbReference type="Pfam" id="PF01476">
    <property type="entry name" value="LysM"/>
    <property type="match status" value="1"/>
</dbReference>
<dbReference type="InterPro" id="IPR036779">
    <property type="entry name" value="LysM_dom_sf"/>
</dbReference>
<accession>A0A1N7GW04</accession>
<feature type="region of interest" description="Disordered" evidence="1">
    <location>
        <begin position="35"/>
        <end position="68"/>
    </location>
</feature>
<organism evidence="3 4">
    <name type="scientific">Roseovarius nanhaiticus</name>
    <dbReference type="NCBI Taxonomy" id="573024"/>
    <lineage>
        <taxon>Bacteria</taxon>
        <taxon>Pseudomonadati</taxon>
        <taxon>Pseudomonadota</taxon>
        <taxon>Alphaproteobacteria</taxon>
        <taxon>Rhodobacterales</taxon>
        <taxon>Roseobacteraceae</taxon>
        <taxon>Roseovarius</taxon>
    </lineage>
</organism>
<evidence type="ECO:0000256" key="1">
    <source>
        <dbReference type="SAM" id="MobiDB-lite"/>
    </source>
</evidence>
<dbReference type="PROSITE" id="PS51782">
    <property type="entry name" value="LYSM"/>
    <property type="match status" value="1"/>
</dbReference>
<dbReference type="Gene3D" id="3.10.350.10">
    <property type="entry name" value="LysM domain"/>
    <property type="match status" value="1"/>
</dbReference>
<protein>
    <submittedName>
        <fullName evidence="3">LysM domain-containing protein</fullName>
    </submittedName>
</protein>
<dbReference type="InterPro" id="IPR052196">
    <property type="entry name" value="Bact_Kbp"/>
</dbReference>
<feature type="compositionally biased region" description="Low complexity" evidence="1">
    <location>
        <begin position="228"/>
        <end position="241"/>
    </location>
</feature>
<name>A0A1N7GW04_9RHOB</name>
<dbReference type="CDD" id="cd00118">
    <property type="entry name" value="LysM"/>
    <property type="match status" value="1"/>
</dbReference>
<feature type="domain" description="LysM" evidence="2">
    <location>
        <begin position="424"/>
        <end position="473"/>
    </location>
</feature>
<feature type="region of interest" description="Disordered" evidence="1">
    <location>
        <begin position="194"/>
        <end position="275"/>
    </location>
</feature>
<dbReference type="PANTHER" id="PTHR34700">
    <property type="entry name" value="POTASSIUM BINDING PROTEIN KBP"/>
    <property type="match status" value="1"/>
</dbReference>
<proteinExistence type="predicted"/>
<evidence type="ECO:0000259" key="2">
    <source>
        <dbReference type="PROSITE" id="PS51782"/>
    </source>
</evidence>
<dbReference type="EMBL" id="FTNV01000002">
    <property type="protein sequence ID" value="SIS16736.1"/>
    <property type="molecule type" value="Genomic_DNA"/>
</dbReference>
<evidence type="ECO:0000313" key="3">
    <source>
        <dbReference type="EMBL" id="SIS16736.1"/>
    </source>
</evidence>
<dbReference type="PANTHER" id="PTHR34700:SF4">
    <property type="entry name" value="PHAGE-LIKE ELEMENT PBSX PROTEIN XKDP"/>
    <property type="match status" value="1"/>
</dbReference>
<keyword evidence="4" id="KW-1185">Reference proteome</keyword>
<reference evidence="3 4" key="1">
    <citation type="submission" date="2017-01" db="EMBL/GenBank/DDBJ databases">
        <authorList>
            <person name="Mah S.A."/>
            <person name="Swanson W.J."/>
            <person name="Moy G.W."/>
            <person name="Vacquier V.D."/>
        </authorList>
    </citation>
    <scope>NUCLEOTIDE SEQUENCE [LARGE SCALE GENOMIC DNA]</scope>
    <source>
        <strain evidence="3 4">DSM 29590</strain>
    </source>
</reference>
<evidence type="ECO:0000313" key="4">
    <source>
        <dbReference type="Proteomes" id="UP000186019"/>
    </source>
</evidence>
<dbReference type="RefSeq" id="WP_076533796.1">
    <property type="nucleotide sequence ID" value="NZ_FOAC01000005.1"/>
</dbReference>
<feature type="compositionally biased region" description="Basic and acidic residues" evidence="1">
    <location>
        <begin position="43"/>
        <end position="61"/>
    </location>
</feature>
<dbReference type="STRING" id="573024.SAMN05216208_3439"/>
<dbReference type="AlphaFoldDB" id="A0A1N7GW04"/>
<sequence>MRINANAGSAFWVSAAALLAVAVVGGLYMGGVIGPQSTSDVPSRAEQKAPIDEVSDQKTLEAEVSGASQKDIIAEAEPAARTEEVAPKPVPEAPRIDIFRLEADGSAMVAGRAAPGWQVTLLLDGAPLATAAPGGDGAFAQFVDVPSSDQPRILTLEMSAPEYGASIRGETEIIIAPSPAANVAKATGGAAPGVRKATTRAGAGTDQAAPQDLPGEADPPVSAAGRTAPDLAKAAAAPQAPRDVAGGPLNPQSAEASTPPGEEPVLGSPPSADQTPTVLLADAEGVSVMQPASRAAKPQVMSSVALDTIGYSSTGEVQLAGRAVGRGFVRVYLDNTPVTTSRITEAGTWRTDLPQVDTGIYTLRIDEVSQDGAVTSRVETPFKREDRALLAELSAEQEISVSGADPAQTGAGITDSVQLAQPIRAITVQPGNTLWAISRETYGEGILYVRVFEANSDRIRDPDLIYPGQVFELPE</sequence>
<dbReference type="Proteomes" id="UP000186019">
    <property type="component" value="Unassembled WGS sequence"/>
</dbReference>
<gene>
    <name evidence="3" type="ORF">SAMN05421666_2139</name>
</gene>
<dbReference type="InterPro" id="IPR018392">
    <property type="entry name" value="LysM"/>
</dbReference>